<gene>
    <name evidence="3" type="ORF">DBRI00130_LOCUS17800</name>
</gene>
<dbReference type="Gene3D" id="2.170.150.20">
    <property type="entry name" value="Peptide methionine sulfoxide reductase"/>
    <property type="match status" value="1"/>
</dbReference>
<sequence length="179" mass="21004">MSSFFTLFIRYLCVCLECFFRNPTQSLPFCGKNLLVEKKQFYTTFLLCISDNIPASVWYFHCFAIFTYTTPPPFQSWFPGYSWTITNCSICNSHLGWKFLKVKRRHSHRSSDPNATDESTRGEHNEEDRDRPNMFWGLSNASVTTESTSPQRVLHGRFQLQDWLFLQAAAQQRNNDNWG</sequence>
<proteinExistence type="predicted"/>
<feature type="domain" description="CULT" evidence="2">
    <location>
        <begin position="1"/>
        <end position="147"/>
    </location>
</feature>
<feature type="region of interest" description="Disordered" evidence="1">
    <location>
        <begin position="108"/>
        <end position="134"/>
    </location>
</feature>
<dbReference type="FunFam" id="2.170.150.20:FF:000007">
    <property type="entry name" value="Protein cereblon"/>
    <property type="match status" value="1"/>
</dbReference>
<evidence type="ECO:0000259" key="2">
    <source>
        <dbReference type="PROSITE" id="PS51788"/>
    </source>
</evidence>
<feature type="compositionally biased region" description="Basic and acidic residues" evidence="1">
    <location>
        <begin position="118"/>
        <end position="132"/>
    </location>
</feature>
<accession>A0A7S4V7T0</accession>
<dbReference type="InterPro" id="IPR034750">
    <property type="entry name" value="CULT"/>
</dbReference>
<dbReference type="EMBL" id="HBNS01022517">
    <property type="protein sequence ID" value="CAE4612794.1"/>
    <property type="molecule type" value="Transcribed_RNA"/>
</dbReference>
<evidence type="ECO:0000313" key="3">
    <source>
        <dbReference type="EMBL" id="CAE4612794.1"/>
    </source>
</evidence>
<dbReference type="PROSITE" id="PS51788">
    <property type="entry name" value="CULT"/>
    <property type="match status" value="1"/>
</dbReference>
<reference evidence="3" key="1">
    <citation type="submission" date="2021-01" db="EMBL/GenBank/DDBJ databases">
        <authorList>
            <person name="Corre E."/>
            <person name="Pelletier E."/>
            <person name="Niang G."/>
            <person name="Scheremetjew M."/>
            <person name="Finn R."/>
            <person name="Kale V."/>
            <person name="Holt S."/>
            <person name="Cochrane G."/>
            <person name="Meng A."/>
            <person name="Brown T."/>
            <person name="Cohen L."/>
        </authorList>
    </citation>
    <scope>NUCLEOTIDE SEQUENCE</scope>
    <source>
        <strain evidence="3">GSO104</strain>
    </source>
</reference>
<dbReference type="AlphaFoldDB" id="A0A7S4V7T0"/>
<name>A0A7S4V7T0_9STRA</name>
<evidence type="ECO:0000256" key="1">
    <source>
        <dbReference type="SAM" id="MobiDB-lite"/>
    </source>
</evidence>
<organism evidence="3">
    <name type="scientific">Ditylum brightwellii</name>
    <dbReference type="NCBI Taxonomy" id="49249"/>
    <lineage>
        <taxon>Eukaryota</taxon>
        <taxon>Sar</taxon>
        <taxon>Stramenopiles</taxon>
        <taxon>Ochrophyta</taxon>
        <taxon>Bacillariophyta</taxon>
        <taxon>Mediophyceae</taxon>
        <taxon>Lithodesmiophycidae</taxon>
        <taxon>Lithodesmiales</taxon>
        <taxon>Lithodesmiaceae</taxon>
        <taxon>Ditylum</taxon>
    </lineage>
</organism>
<protein>
    <recommendedName>
        <fullName evidence="2">CULT domain-containing protein</fullName>
    </recommendedName>
</protein>